<reference evidence="2 3" key="1">
    <citation type="submission" date="2021-05" db="EMBL/GenBank/DDBJ databases">
        <title>Genetic and Functional Diversity in Clade A Lucinid endosymbionts from the Bahamas.</title>
        <authorList>
            <person name="Giani N.M."/>
            <person name="Engel A.S."/>
            <person name="Campbell B.J."/>
        </authorList>
    </citation>
    <scope>NUCLEOTIDE SEQUENCE [LARGE SCALE GENOMIC DNA]</scope>
    <source>
        <strain evidence="2">LUC16012Gg_MoonRockCtena</strain>
    </source>
</reference>
<dbReference type="GO" id="GO:0043190">
    <property type="term" value="C:ATP-binding cassette (ABC) transporter complex"/>
    <property type="evidence" value="ECO:0007669"/>
    <property type="project" value="InterPro"/>
</dbReference>
<dbReference type="InterPro" id="IPR003453">
    <property type="entry name" value="ABC_MlaE_roteobac"/>
</dbReference>
<dbReference type="AlphaFoldDB" id="A0A944M8F4"/>
<dbReference type="NCBIfam" id="TIGR00056">
    <property type="entry name" value="MlaE family lipid ABC transporter permease subunit"/>
    <property type="match status" value="1"/>
</dbReference>
<dbReference type="Pfam" id="PF02405">
    <property type="entry name" value="MlaE"/>
    <property type="match status" value="1"/>
</dbReference>
<keyword evidence="1" id="KW-0812">Transmembrane</keyword>
<accession>A0A944M8F4</accession>
<sequence length="376" mass="41112">MLDDSLTISYPSESRAVLAFKGAWTLHETAYDWRGLKQELRSHAGLEAISLDTGQLVRWDSQFLNLLQHLLDFTRQHELQLDTEGLPEGVSRLLKLAQEVPERKGARRRLQEHSWVYRIGATTLAAWRESIGFTEFAGELILSFMRLLRGRANFRRIDLLRFLQQAGPDALPIVSLIGVLVGAVLAFVGAVQLQMFGAEIYVANLVGLGSVREMGAMMTAIIMAGRTGSAYAAQLGTMQVNNEIDALKTFGISIVDFLVLPRFLALLIMLPLLTLWADALAIFGGLLVAVSVLDISLIEYLVQTRDSIGWGDLASGMIKSVLFAVVIAMSGCLRGLQSGRNSSAVGHATTSAMVTAILLIVIWDAITTLIFNQLGI</sequence>
<dbReference type="Proteomes" id="UP000770889">
    <property type="component" value="Unassembled WGS sequence"/>
</dbReference>
<protein>
    <submittedName>
        <fullName evidence="2">ABC transporter permease</fullName>
    </submittedName>
</protein>
<comment type="similarity">
    <text evidence="1">Belongs to the MlaE permease family.</text>
</comment>
<keyword evidence="1" id="KW-1003">Cell membrane</keyword>
<gene>
    <name evidence="2" type="ORF">KME65_06950</name>
</gene>
<dbReference type="EMBL" id="JAHHGM010000005">
    <property type="protein sequence ID" value="MBT2988687.1"/>
    <property type="molecule type" value="Genomic_DNA"/>
</dbReference>
<keyword evidence="1" id="KW-0472">Membrane</keyword>
<evidence type="ECO:0000313" key="2">
    <source>
        <dbReference type="EMBL" id="MBT2988687.1"/>
    </source>
</evidence>
<keyword evidence="1" id="KW-1133">Transmembrane helix</keyword>
<comment type="caution">
    <text evidence="2">The sequence shown here is derived from an EMBL/GenBank/DDBJ whole genome shotgun (WGS) entry which is preliminary data.</text>
</comment>
<feature type="transmembrane region" description="Helical" evidence="1">
    <location>
        <begin position="279"/>
        <end position="302"/>
    </location>
</feature>
<feature type="transmembrane region" description="Helical" evidence="1">
    <location>
        <begin position="314"/>
        <end position="336"/>
    </location>
</feature>
<name>A0A944M8F4_9GAMM</name>
<proteinExistence type="inferred from homology"/>
<feature type="transmembrane region" description="Helical" evidence="1">
    <location>
        <begin position="348"/>
        <end position="371"/>
    </location>
</feature>
<feature type="transmembrane region" description="Helical" evidence="1">
    <location>
        <begin position="254"/>
        <end position="273"/>
    </location>
</feature>
<comment type="subcellular location">
    <subcellularLocation>
        <location evidence="1">Cell inner membrane</location>
        <topology evidence="1">Multi-pass membrane protein</topology>
    </subcellularLocation>
</comment>
<dbReference type="PANTHER" id="PTHR30188:SF3">
    <property type="entry name" value="ABC TRANSPORTER PERMEASE"/>
    <property type="match status" value="1"/>
</dbReference>
<evidence type="ECO:0000313" key="3">
    <source>
        <dbReference type="Proteomes" id="UP000770889"/>
    </source>
</evidence>
<evidence type="ECO:0000256" key="1">
    <source>
        <dbReference type="RuleBase" id="RU362044"/>
    </source>
</evidence>
<dbReference type="GO" id="GO:0005548">
    <property type="term" value="F:phospholipid transporter activity"/>
    <property type="evidence" value="ECO:0007669"/>
    <property type="project" value="TreeGrafter"/>
</dbReference>
<dbReference type="InterPro" id="IPR030802">
    <property type="entry name" value="Permease_MalE"/>
</dbReference>
<keyword evidence="1" id="KW-0997">Cell inner membrane</keyword>
<organism evidence="2 3">
    <name type="scientific">Candidatus Thiodiazotropha taylori</name>
    <dbReference type="NCBI Taxonomy" id="2792791"/>
    <lineage>
        <taxon>Bacteria</taxon>
        <taxon>Pseudomonadati</taxon>
        <taxon>Pseudomonadota</taxon>
        <taxon>Gammaproteobacteria</taxon>
        <taxon>Chromatiales</taxon>
        <taxon>Sedimenticolaceae</taxon>
        <taxon>Candidatus Thiodiazotropha</taxon>
    </lineage>
</organism>
<feature type="transmembrane region" description="Helical" evidence="1">
    <location>
        <begin position="170"/>
        <end position="194"/>
    </location>
</feature>
<dbReference type="PANTHER" id="PTHR30188">
    <property type="entry name" value="ABC TRANSPORTER PERMEASE PROTEIN-RELATED"/>
    <property type="match status" value="1"/>
</dbReference>